<reference evidence="1 2" key="1">
    <citation type="submission" date="2022-05" db="EMBL/GenBank/DDBJ databases">
        <authorList>
            <person name="Zhou X."/>
            <person name="Li K."/>
            <person name="Man Y."/>
        </authorList>
    </citation>
    <scope>NUCLEOTIDE SEQUENCE [LARGE SCALE GENOMIC DNA]</scope>
    <source>
        <strain evidence="1 2">MS405</strain>
    </source>
</reference>
<dbReference type="RefSeq" id="WP_249587290.1">
    <property type="nucleotide sequence ID" value="NZ_BAAAQL010000008.1"/>
</dbReference>
<evidence type="ECO:0000313" key="2">
    <source>
        <dbReference type="Proteomes" id="UP000829992"/>
    </source>
</evidence>
<dbReference type="EMBL" id="CP097289">
    <property type="protein sequence ID" value="UQT55808.1"/>
    <property type="molecule type" value="Genomic_DNA"/>
</dbReference>
<gene>
    <name evidence="1" type="ORF">M4V62_12240</name>
</gene>
<dbReference type="Pfam" id="PF19560">
    <property type="entry name" value="DUF6082"/>
    <property type="match status" value="1"/>
</dbReference>
<evidence type="ECO:0000313" key="1">
    <source>
        <dbReference type="EMBL" id="UQT55808.1"/>
    </source>
</evidence>
<protein>
    <submittedName>
        <fullName evidence="1">DUF6082 family protein</fullName>
    </submittedName>
</protein>
<sequence length="184" mass="20831">MATQKFGIRGLGSAAVAGLAFTVGALTVLTAQQRKHGPLRLRLARTEQSDHQHNANLIAQQRLQFDMLSKAMDDPDLASVLDTFDVTLDPRTLRQYLFANAVYTNALMFWRVGNISWEEAHGHLRLICQNPTFRNYWKATRPHRASLLDASDEARLGRMVDKLVQDLEEADTDEWWVVGEPPCE</sequence>
<keyword evidence="2" id="KW-1185">Reference proteome</keyword>
<organism evidence="1 2">
    <name type="scientific">Streptomyces durmitorensis</name>
    <dbReference type="NCBI Taxonomy" id="319947"/>
    <lineage>
        <taxon>Bacteria</taxon>
        <taxon>Bacillati</taxon>
        <taxon>Actinomycetota</taxon>
        <taxon>Actinomycetes</taxon>
        <taxon>Kitasatosporales</taxon>
        <taxon>Streptomycetaceae</taxon>
        <taxon>Streptomyces</taxon>
    </lineage>
</organism>
<accession>A0ABY4PPT5</accession>
<dbReference type="Proteomes" id="UP000829992">
    <property type="component" value="Chromosome"/>
</dbReference>
<name>A0ABY4PPT5_9ACTN</name>
<proteinExistence type="predicted"/>
<dbReference type="InterPro" id="IPR045728">
    <property type="entry name" value="DUF6082"/>
</dbReference>